<name>A0A2A6BMB4_PRIPA</name>
<dbReference type="Proteomes" id="UP000005239">
    <property type="component" value="Unassembled WGS sequence"/>
</dbReference>
<dbReference type="EnsemblMetazoa" id="PPA12825.1">
    <property type="protein sequence ID" value="PPA12825.1"/>
    <property type="gene ID" value="WBGene00102379"/>
</dbReference>
<dbReference type="GO" id="GO:0097621">
    <property type="term" value="F:monoamine oxidase activity"/>
    <property type="evidence" value="ECO:0007669"/>
    <property type="project" value="UniProtKB-EC"/>
</dbReference>
<keyword evidence="11" id="KW-1185">Reference proteome</keyword>
<evidence type="ECO:0000256" key="5">
    <source>
        <dbReference type="ARBA" id="ARBA00048448"/>
    </source>
</evidence>
<reference evidence="10" key="2">
    <citation type="submission" date="2022-06" db="UniProtKB">
        <authorList>
            <consortium name="EnsemblMetazoa"/>
        </authorList>
    </citation>
    <scope>IDENTIFICATION</scope>
    <source>
        <strain evidence="10">PS312</strain>
    </source>
</reference>
<comment type="subcellular location">
    <subcellularLocation>
        <location evidence="2">Mitochondrion outer membrane</location>
        <topology evidence="2">Single-pass type IV membrane protein</topology>
        <orientation evidence="2">Cytoplasmic side</orientation>
    </subcellularLocation>
</comment>
<evidence type="ECO:0000256" key="9">
    <source>
        <dbReference type="SAM" id="SignalP"/>
    </source>
</evidence>
<dbReference type="SUPFAM" id="SSF51905">
    <property type="entry name" value="FAD/NAD(P)-binding domain"/>
    <property type="match status" value="1"/>
</dbReference>
<evidence type="ECO:0000313" key="11">
    <source>
        <dbReference type="Proteomes" id="UP000005239"/>
    </source>
</evidence>
<dbReference type="InterPro" id="IPR002937">
    <property type="entry name" value="Amino_oxidase"/>
</dbReference>
<dbReference type="InterPro" id="IPR001613">
    <property type="entry name" value="Flavin_amine_oxidase"/>
</dbReference>
<evidence type="ECO:0000256" key="3">
    <source>
        <dbReference type="ARBA" id="ARBA00005995"/>
    </source>
</evidence>
<evidence type="ECO:0000313" key="10">
    <source>
        <dbReference type="EnsemblMetazoa" id="PPA12825.1"/>
    </source>
</evidence>
<feature type="binding site" evidence="6">
    <location>
        <begin position="61"/>
        <end position="62"/>
    </location>
    <ligand>
        <name>FAD</name>
        <dbReference type="ChEBI" id="CHEBI:57692"/>
    </ligand>
</feature>
<comment type="similarity">
    <text evidence="3 7">Belongs to the flavin monoamine oxidase family.</text>
</comment>
<feature type="compositionally biased region" description="Polar residues" evidence="8">
    <location>
        <begin position="703"/>
        <end position="716"/>
    </location>
</feature>
<gene>
    <name evidence="10" type="primary">WBGene00102379</name>
</gene>
<evidence type="ECO:0000256" key="2">
    <source>
        <dbReference type="ARBA" id="ARBA00004362"/>
    </source>
</evidence>
<dbReference type="Gene3D" id="3.50.50.60">
    <property type="entry name" value="FAD/NAD(P)-binding domain"/>
    <property type="match status" value="1"/>
</dbReference>
<feature type="chain" id="PRO_5043904543" description="Amine oxidase" evidence="9">
    <location>
        <begin position="21"/>
        <end position="901"/>
    </location>
</feature>
<evidence type="ECO:0000256" key="1">
    <source>
        <dbReference type="ARBA" id="ARBA00001974"/>
    </source>
</evidence>
<feature type="region of interest" description="Disordered" evidence="8">
    <location>
        <begin position="792"/>
        <end position="817"/>
    </location>
</feature>
<feature type="compositionally biased region" description="Basic and acidic residues" evidence="8">
    <location>
        <begin position="795"/>
        <end position="812"/>
    </location>
</feature>
<dbReference type="AlphaFoldDB" id="A0A2A6BMB4"/>
<evidence type="ECO:0000256" key="7">
    <source>
        <dbReference type="RuleBase" id="RU362067"/>
    </source>
</evidence>
<evidence type="ECO:0000256" key="4">
    <source>
        <dbReference type="ARBA" id="ARBA00023002"/>
    </source>
</evidence>
<reference evidence="11" key="1">
    <citation type="journal article" date="2008" name="Nat. Genet.">
        <title>The Pristionchus pacificus genome provides a unique perspective on nematode lifestyle and parasitism.</title>
        <authorList>
            <person name="Dieterich C."/>
            <person name="Clifton S.W."/>
            <person name="Schuster L.N."/>
            <person name="Chinwalla A."/>
            <person name="Delehaunty K."/>
            <person name="Dinkelacker I."/>
            <person name="Fulton L."/>
            <person name="Fulton R."/>
            <person name="Godfrey J."/>
            <person name="Minx P."/>
            <person name="Mitreva M."/>
            <person name="Roeseler W."/>
            <person name="Tian H."/>
            <person name="Witte H."/>
            <person name="Yang S.P."/>
            <person name="Wilson R.K."/>
            <person name="Sommer R.J."/>
        </authorList>
    </citation>
    <scope>NUCLEOTIDE SEQUENCE [LARGE SCALE GENOMIC DNA]</scope>
    <source>
        <strain evidence="11">PS312</strain>
    </source>
</reference>
<dbReference type="PANTHER" id="PTHR43563:SF18">
    <property type="entry name" value="AMINE OXIDASE DOMAIN-CONTAINING PROTEIN"/>
    <property type="match status" value="1"/>
</dbReference>
<feature type="binding site" evidence="6">
    <location>
        <position position="33"/>
    </location>
    <ligand>
        <name>FAD</name>
        <dbReference type="ChEBI" id="CHEBI:57692"/>
    </ligand>
</feature>
<protein>
    <recommendedName>
        <fullName evidence="7">Amine oxidase</fullName>
        <ecNumber evidence="7">1.4.3.-</ecNumber>
    </recommendedName>
</protein>
<feature type="region of interest" description="Disordered" evidence="8">
    <location>
        <begin position="703"/>
        <end position="729"/>
    </location>
</feature>
<keyword evidence="9" id="KW-0732">Signal</keyword>
<comment type="cofactor">
    <cofactor evidence="1 7">
        <name>FAD</name>
        <dbReference type="ChEBI" id="CHEBI:57692"/>
    </cofactor>
</comment>
<evidence type="ECO:0000256" key="6">
    <source>
        <dbReference type="PIRSR" id="PIRSR601613-1"/>
    </source>
</evidence>
<keyword evidence="4 7" id="KW-0560">Oxidoreductase</keyword>
<accession>A0A8R1U9D4</accession>
<dbReference type="InterPro" id="IPR050703">
    <property type="entry name" value="Flavin_MAO"/>
</dbReference>
<sequence>MWKHLVLLALTTVAVDTVAAEDVDLVVVGGGLTGIAAAREYASLRPDHTVVVRLAADMILEARSTLGGRVHSVDMFTVNGTEVVDIGAQWISPSHADLIQLVRSLGLTLETQTSCGERKVYVEEQKDRFKRSALDSAIPFDHVIRAAELQKFSGQSAKARNDLLNSQSEWIQTANLTDNEMHIVHRLLQTVLDAPESSVSALQLLLLASSESKPLGEVLAGNGHGEGMRIKEGLEELISKFSSGVDARVNEPVLSVVREDNGTVTVRSVKGMYSAKQVIIATPPSLAASIHFVPSLPHETGAFLQSYAPVGHAFYFAVTYNHPWWRANNISGETVYGCRAGPLTWMTTFDTGRASDCGSCGSSSGILWGIAHFSSPLPSGTRRELVQKALLKTMVFADAEEDIIDFKDYQFSHDEYLGGTIGILPRSTDLSYLLMINNTISHGPVHFASAELSRTSMGLMNGAVLSGKMAAHVADGASDVVEGSGEGPSPFSAARDALYDAAQAPTLSDLIMPATPSPSPSLGVTGFGQEASVAKEPTISDDTVVEESIDEPKIESPLRDQPVKSTTPFVYTTSTFYPPTTPPHQMESTKVMAWGPGDFDYKTSTQYPPTGASSAIDFAHDPSATVVAKDEEATTVSSHGDTLTPFVVPGFERRTNGSAVFDYHTSTQYPPTLTTGSVIAGTEGSDGTTAGQSGFNYSTSTHYPPVQGSSQGTVASSIDRGAEEEEEGPAKMAVLKNEQMVPMIPEDISGEIRTSSGAAFNYSTSTQYPPTSFAPAPTPLVHFSNGNVPAASLPVEKEPRHGEENKEEKTETDFSVDEPVEKAAKAEVTLRDHPVVPEGSGEDTVGGTVVVGGTIDHVAKAKSAMQTLEEEVPLLPKDEASGIGDRLLELLHTILKLLKGE</sequence>
<feature type="binding site" evidence="6">
    <location>
        <position position="451"/>
    </location>
    <ligand>
        <name>FAD</name>
        <dbReference type="ChEBI" id="CHEBI:57692"/>
    </ligand>
</feature>
<dbReference type="InterPro" id="IPR036188">
    <property type="entry name" value="FAD/NAD-bd_sf"/>
</dbReference>
<comment type="catalytic activity">
    <reaction evidence="5">
        <text>a secondary aliphatic amine + O2 + H2O = a primary amine + an aldehyde + H2O2</text>
        <dbReference type="Rhea" id="RHEA:26414"/>
        <dbReference type="ChEBI" id="CHEBI:15377"/>
        <dbReference type="ChEBI" id="CHEBI:15379"/>
        <dbReference type="ChEBI" id="CHEBI:16240"/>
        <dbReference type="ChEBI" id="CHEBI:17478"/>
        <dbReference type="ChEBI" id="CHEBI:58855"/>
        <dbReference type="ChEBI" id="CHEBI:65296"/>
        <dbReference type="EC" id="1.4.3.4"/>
    </reaction>
</comment>
<organism evidence="10 11">
    <name type="scientific">Pristionchus pacificus</name>
    <name type="common">Parasitic nematode worm</name>
    <dbReference type="NCBI Taxonomy" id="54126"/>
    <lineage>
        <taxon>Eukaryota</taxon>
        <taxon>Metazoa</taxon>
        <taxon>Ecdysozoa</taxon>
        <taxon>Nematoda</taxon>
        <taxon>Chromadorea</taxon>
        <taxon>Rhabditida</taxon>
        <taxon>Rhabditina</taxon>
        <taxon>Diplogasteromorpha</taxon>
        <taxon>Diplogasteroidea</taxon>
        <taxon>Neodiplogasteridae</taxon>
        <taxon>Pristionchus</taxon>
    </lineage>
</organism>
<feature type="binding site" evidence="6">
    <location>
        <position position="253"/>
    </location>
    <ligand>
        <name>FAD</name>
        <dbReference type="ChEBI" id="CHEBI:57692"/>
    </ligand>
</feature>
<dbReference type="GO" id="GO:0008131">
    <property type="term" value="F:primary methylamine oxidase activity"/>
    <property type="evidence" value="ECO:0007669"/>
    <property type="project" value="UniProtKB-ARBA"/>
</dbReference>
<keyword evidence="7" id="KW-0285">Flavoprotein</keyword>
<proteinExistence type="inferred from homology"/>
<dbReference type="GO" id="GO:0005741">
    <property type="term" value="C:mitochondrial outer membrane"/>
    <property type="evidence" value="ECO:0007669"/>
    <property type="project" value="UniProtKB-SubCell"/>
</dbReference>
<feature type="signal peptide" evidence="9">
    <location>
        <begin position="1"/>
        <end position="20"/>
    </location>
</feature>
<dbReference type="Pfam" id="PF01593">
    <property type="entry name" value="Amino_oxidase"/>
    <property type="match status" value="1"/>
</dbReference>
<dbReference type="PANTHER" id="PTHR43563">
    <property type="entry name" value="AMINE OXIDASE"/>
    <property type="match status" value="1"/>
</dbReference>
<dbReference type="PRINTS" id="PR00757">
    <property type="entry name" value="AMINEOXDASEF"/>
</dbReference>
<keyword evidence="7" id="KW-0274">FAD</keyword>
<evidence type="ECO:0000256" key="8">
    <source>
        <dbReference type="SAM" id="MobiDB-lite"/>
    </source>
</evidence>
<dbReference type="EC" id="1.4.3.-" evidence="7"/>
<accession>A0A2A6BMB4</accession>
<dbReference type="OrthoDB" id="7777654at2759"/>